<protein>
    <submittedName>
        <fullName evidence="1">Uncharacterized protein</fullName>
    </submittedName>
</protein>
<dbReference type="AlphaFoldDB" id="A0A2P2IRY4"/>
<sequence>MQTLFYFFWKRYQRSACFYTLICLPAGPKVYDAYTPSCLRRGLP</sequence>
<organism evidence="1">
    <name type="scientific">Rhizophora mucronata</name>
    <name type="common">Asiatic mangrove</name>
    <dbReference type="NCBI Taxonomy" id="61149"/>
    <lineage>
        <taxon>Eukaryota</taxon>
        <taxon>Viridiplantae</taxon>
        <taxon>Streptophyta</taxon>
        <taxon>Embryophyta</taxon>
        <taxon>Tracheophyta</taxon>
        <taxon>Spermatophyta</taxon>
        <taxon>Magnoliopsida</taxon>
        <taxon>eudicotyledons</taxon>
        <taxon>Gunneridae</taxon>
        <taxon>Pentapetalae</taxon>
        <taxon>rosids</taxon>
        <taxon>fabids</taxon>
        <taxon>Malpighiales</taxon>
        <taxon>Rhizophoraceae</taxon>
        <taxon>Rhizophora</taxon>
    </lineage>
</organism>
<reference evidence="1" key="1">
    <citation type="submission" date="2018-02" db="EMBL/GenBank/DDBJ databases">
        <title>Rhizophora mucronata_Transcriptome.</title>
        <authorList>
            <person name="Meera S.P."/>
            <person name="Sreeshan A."/>
            <person name="Augustine A."/>
        </authorList>
    </citation>
    <scope>NUCLEOTIDE SEQUENCE</scope>
    <source>
        <tissue evidence="1">Leaf</tissue>
    </source>
</reference>
<dbReference type="EMBL" id="GGEC01003496">
    <property type="protein sequence ID" value="MBW83979.1"/>
    <property type="molecule type" value="Transcribed_RNA"/>
</dbReference>
<name>A0A2P2IRY4_RHIMU</name>
<accession>A0A2P2IRY4</accession>
<proteinExistence type="predicted"/>
<evidence type="ECO:0000313" key="1">
    <source>
        <dbReference type="EMBL" id="MBW83979.1"/>
    </source>
</evidence>